<name>A0A556AFX9_9BURK</name>
<dbReference type="PRINTS" id="PR00081">
    <property type="entry name" value="GDHRDH"/>
</dbReference>
<dbReference type="Pfam" id="PF13561">
    <property type="entry name" value="adh_short_C2"/>
    <property type="match status" value="1"/>
</dbReference>
<gene>
    <name evidence="2" type="ORF">FOZ76_17955</name>
</gene>
<protein>
    <submittedName>
        <fullName evidence="2">SDR family oxidoreductase</fullName>
    </submittedName>
</protein>
<dbReference type="OrthoDB" id="8665216at2"/>
<comment type="caution">
    <text evidence="2">The sequence shown here is derived from an EMBL/GenBank/DDBJ whole genome shotgun (WGS) entry which is preliminary data.</text>
</comment>
<reference evidence="2 3" key="1">
    <citation type="submission" date="2019-07" db="EMBL/GenBank/DDBJ databases">
        <title>Qingshengfaniella alkalisoli gen. nov., sp. nov., isolated from saline soil.</title>
        <authorList>
            <person name="Xu L."/>
            <person name="Huang X.-X."/>
            <person name="Sun J.-Q."/>
        </authorList>
    </citation>
    <scope>NUCLEOTIDE SEQUENCE [LARGE SCALE GENOMIC DNA]</scope>
    <source>
        <strain evidence="2 3">DSM 27279</strain>
    </source>
</reference>
<dbReference type="InterPro" id="IPR002347">
    <property type="entry name" value="SDR_fam"/>
</dbReference>
<comment type="similarity">
    <text evidence="1">Belongs to the short-chain dehydrogenases/reductases (SDR) family.</text>
</comment>
<dbReference type="AlphaFoldDB" id="A0A556AFX9"/>
<keyword evidence="3" id="KW-1185">Reference proteome</keyword>
<dbReference type="Proteomes" id="UP000318405">
    <property type="component" value="Unassembled WGS sequence"/>
</dbReference>
<dbReference type="CDD" id="cd05233">
    <property type="entry name" value="SDR_c"/>
    <property type="match status" value="1"/>
</dbReference>
<organism evidence="2 3">
    <name type="scientific">Verticiella sediminum</name>
    <dbReference type="NCBI Taxonomy" id="1247510"/>
    <lineage>
        <taxon>Bacteria</taxon>
        <taxon>Pseudomonadati</taxon>
        <taxon>Pseudomonadota</taxon>
        <taxon>Betaproteobacteria</taxon>
        <taxon>Burkholderiales</taxon>
        <taxon>Alcaligenaceae</taxon>
        <taxon>Verticiella</taxon>
    </lineage>
</organism>
<dbReference type="InterPro" id="IPR020904">
    <property type="entry name" value="Sc_DH/Rdtase_CS"/>
</dbReference>
<dbReference type="PANTHER" id="PTHR42760:SF129">
    <property type="entry name" value="OXIDOREDUCTASE"/>
    <property type="match status" value="1"/>
</dbReference>
<dbReference type="PANTHER" id="PTHR42760">
    <property type="entry name" value="SHORT-CHAIN DEHYDROGENASES/REDUCTASES FAMILY MEMBER"/>
    <property type="match status" value="1"/>
</dbReference>
<dbReference type="EMBL" id="VLTJ01000033">
    <property type="protein sequence ID" value="TSH91779.1"/>
    <property type="molecule type" value="Genomic_DNA"/>
</dbReference>
<dbReference type="PRINTS" id="PR00080">
    <property type="entry name" value="SDRFAMILY"/>
</dbReference>
<dbReference type="RefSeq" id="WP_143949668.1">
    <property type="nucleotide sequence ID" value="NZ_BAABMB010000001.1"/>
</dbReference>
<dbReference type="PROSITE" id="PS00061">
    <property type="entry name" value="ADH_SHORT"/>
    <property type="match status" value="1"/>
</dbReference>
<dbReference type="GO" id="GO:0030497">
    <property type="term" value="P:fatty acid elongation"/>
    <property type="evidence" value="ECO:0007669"/>
    <property type="project" value="TreeGrafter"/>
</dbReference>
<dbReference type="InterPro" id="IPR036291">
    <property type="entry name" value="NAD(P)-bd_dom_sf"/>
</dbReference>
<sequence length="243" mass="25047">MTQADSPRRVLVTGASSGIGLAIGRRLADAGWQVVNFDIQAPPPDSAGVHVPVDLGDEAALGRALERLLAEGPVLGLVNNVAAIRPASLRDTRLADFDRQLAVTTRAALQCAQALVPGMATVGHGRIVNISSRAALGKELRSGYAAAKGALNALTRTWALELAPQGITVNAVAPGPIATAAFQAANPADSARTRRIVEGVPVRRLGRPEDVAHAVHGFMHTDAGFITGQVLYVCGGITVGLAP</sequence>
<evidence type="ECO:0000256" key="1">
    <source>
        <dbReference type="ARBA" id="ARBA00006484"/>
    </source>
</evidence>
<proteinExistence type="inferred from homology"/>
<evidence type="ECO:0000313" key="3">
    <source>
        <dbReference type="Proteomes" id="UP000318405"/>
    </source>
</evidence>
<dbReference type="SUPFAM" id="SSF51735">
    <property type="entry name" value="NAD(P)-binding Rossmann-fold domains"/>
    <property type="match status" value="1"/>
</dbReference>
<dbReference type="Gene3D" id="3.40.50.720">
    <property type="entry name" value="NAD(P)-binding Rossmann-like Domain"/>
    <property type="match status" value="1"/>
</dbReference>
<dbReference type="FunFam" id="3.40.50.720:FF:000084">
    <property type="entry name" value="Short-chain dehydrogenase reductase"/>
    <property type="match status" value="1"/>
</dbReference>
<accession>A0A556AFX9</accession>
<evidence type="ECO:0000313" key="2">
    <source>
        <dbReference type="EMBL" id="TSH91779.1"/>
    </source>
</evidence>
<dbReference type="GO" id="GO:0016616">
    <property type="term" value="F:oxidoreductase activity, acting on the CH-OH group of donors, NAD or NADP as acceptor"/>
    <property type="evidence" value="ECO:0007669"/>
    <property type="project" value="TreeGrafter"/>
</dbReference>